<dbReference type="EMBL" id="SHMG01000006">
    <property type="protein sequence ID" value="TAA41555.1"/>
    <property type="molecule type" value="Genomic_DNA"/>
</dbReference>
<evidence type="ECO:0000256" key="1">
    <source>
        <dbReference type="ARBA" id="ARBA00022737"/>
    </source>
</evidence>
<feature type="repeat" description="ANK" evidence="3">
    <location>
        <begin position="208"/>
        <end position="240"/>
    </location>
</feature>
<evidence type="ECO:0000313" key="4">
    <source>
        <dbReference type="EMBL" id="TAA41555.1"/>
    </source>
</evidence>
<comment type="caution">
    <text evidence="4">The sequence shown here is derived from an EMBL/GenBank/DDBJ whole genome shotgun (WGS) entry which is preliminary data.</text>
</comment>
<keyword evidence="1" id="KW-0677">Repeat</keyword>
<keyword evidence="2 3" id="KW-0040">ANK repeat</keyword>
<sequence>MEARVLWQKCSTQYNPCAPLQEALNNGYDINKKDRNGYSILHYASVNTKHQLIEGCINSGADINQKTNDGFTPLACVLGTAKNAKYEHDHMECAASMRALVRAGADVNARTPDNLALIHRASMLEFPYYMQSLIDAGADVNERGGKYESTPLHLSSTRCTVILLEAGADHSIGDTRNVTPLHYAAAENSLKVHFLLGDGANPNAVDDLGETPLHYAAEAALIPSIESLLEQGADVGISNKSGLRAHELQSQNPEQVMNALQDALAQHEKSVIEQALAVQEPMQRQNRWKRM</sequence>
<dbReference type="Proteomes" id="UP000294164">
    <property type="component" value="Unassembled WGS sequence"/>
</dbReference>
<reference evidence="4 5" key="1">
    <citation type="submission" date="2019-02" db="EMBL/GenBank/DDBJ databases">
        <title>WGS of Pseudoxanthomonas species novum from clinical isolates.</title>
        <authorList>
            <person name="Bernier A.-M."/>
            <person name="Bernard K."/>
            <person name="Vachon A."/>
        </authorList>
    </citation>
    <scope>NUCLEOTIDE SEQUENCE [LARGE SCALE GENOMIC DNA]</scope>
    <source>
        <strain evidence="4 5">NML130969</strain>
    </source>
</reference>
<dbReference type="OrthoDB" id="9812708at2"/>
<dbReference type="PROSITE" id="PS50088">
    <property type="entry name" value="ANK_REPEAT"/>
    <property type="match status" value="3"/>
</dbReference>
<name>A0A4Q8M4H5_9GAMM</name>
<dbReference type="Pfam" id="PF12796">
    <property type="entry name" value="Ank_2"/>
    <property type="match status" value="1"/>
</dbReference>
<accession>A0A4Q8M4H5</accession>
<evidence type="ECO:0000256" key="3">
    <source>
        <dbReference type="PROSITE-ProRule" id="PRU00023"/>
    </source>
</evidence>
<dbReference type="Gene3D" id="1.25.40.20">
    <property type="entry name" value="Ankyrin repeat-containing domain"/>
    <property type="match status" value="3"/>
</dbReference>
<dbReference type="AlphaFoldDB" id="A0A4Q8M4H5"/>
<proteinExistence type="predicted"/>
<evidence type="ECO:0000256" key="2">
    <source>
        <dbReference type="ARBA" id="ARBA00023043"/>
    </source>
</evidence>
<dbReference type="SUPFAM" id="SSF48403">
    <property type="entry name" value="Ankyrin repeat"/>
    <property type="match status" value="1"/>
</dbReference>
<feature type="repeat" description="ANK" evidence="3">
    <location>
        <begin position="36"/>
        <end position="68"/>
    </location>
</feature>
<dbReference type="InterPro" id="IPR002110">
    <property type="entry name" value="Ankyrin_rpt"/>
</dbReference>
<dbReference type="PANTHER" id="PTHR24189">
    <property type="entry name" value="MYOTROPHIN"/>
    <property type="match status" value="1"/>
</dbReference>
<dbReference type="RefSeq" id="WP_130534715.1">
    <property type="nucleotide sequence ID" value="NZ_SHMG01000006.1"/>
</dbReference>
<protein>
    <submittedName>
        <fullName evidence="4">Uncharacterized protein</fullName>
    </submittedName>
</protein>
<dbReference type="InterPro" id="IPR050745">
    <property type="entry name" value="Multifunctional_regulatory"/>
</dbReference>
<dbReference type="PROSITE" id="PS50297">
    <property type="entry name" value="ANK_REP_REGION"/>
    <property type="match status" value="2"/>
</dbReference>
<evidence type="ECO:0000313" key="5">
    <source>
        <dbReference type="Proteomes" id="UP000294164"/>
    </source>
</evidence>
<organism evidence="4 5">
    <name type="scientific">Pseudoxanthomonas winnipegensis</name>
    <dbReference type="NCBI Taxonomy" id="2480810"/>
    <lineage>
        <taxon>Bacteria</taxon>
        <taxon>Pseudomonadati</taxon>
        <taxon>Pseudomonadota</taxon>
        <taxon>Gammaproteobacteria</taxon>
        <taxon>Lysobacterales</taxon>
        <taxon>Lysobacteraceae</taxon>
        <taxon>Pseudoxanthomonas</taxon>
    </lineage>
</organism>
<dbReference type="InterPro" id="IPR036770">
    <property type="entry name" value="Ankyrin_rpt-contain_sf"/>
</dbReference>
<feature type="repeat" description="ANK" evidence="3">
    <location>
        <begin position="176"/>
        <end position="207"/>
    </location>
</feature>
<dbReference type="PANTHER" id="PTHR24189:SF50">
    <property type="entry name" value="ANKYRIN REPEAT AND SOCS BOX PROTEIN 2"/>
    <property type="match status" value="1"/>
</dbReference>
<dbReference type="SMART" id="SM00248">
    <property type="entry name" value="ANK"/>
    <property type="match status" value="6"/>
</dbReference>
<gene>
    <name evidence="4" type="ORF">EA655_11475</name>
</gene>